<evidence type="ECO:0000313" key="3">
    <source>
        <dbReference type="EMBL" id="KAF5341121.1"/>
    </source>
</evidence>
<sequence>MPDPPATVPDAGEVHVPRPRKRVRVDSTATAQPPRTTRLKTKVNQEEENASSSEATSSATPAQSPRTRSTTKANQENAKALTSQATSSATPAQRPRTRSTTKANQENAKALISQATSFATSKKDPEDIRKASENSQPSNIGPAPAAFKTNTKARNRARRSTKAVTGAKRTNEFSTANSTEGGKRPEVLRAGSPEAIPQSEPLAPRTPKSVNRVAQSFPLTQKLGATPVNFKTTGNISKTKIKAEELRTEVVVELGGKVLDDKLVLENVETDPAWAPSLYHHLASDSLISDFLKKSDSGYEKDEKGVGRWKDIPKKLLKESDLYAPLVEIISRILKEFGQDKNEASTREALDTHAEGFKSTDFSLETKPDIAIVATGSSFEIPDVSQKGFGYSNVASVFDAKPDKRRTELVALVGQLGSYCRQIFIQQPNRNFVRALIITERNVCLIHFDRSGVYVSPYVNIHKDPATFIRLVLGLSSLNEADLGLDVSVKWTVDPETGKKTKGTISTLGPNGKPITYNLAREAPFIRVEIRGRGTTCWHAIDPETGKSLLIKDAWRTSARKPETEYLEAARGINGIVQMISAQDNCAQTITYRPDGFSSPNFHNRIKLRVVLEHYGRTLWHFESRLQLIAALKDVIAGHKELFKREILHRDISLHNILLGKPGAVAGLRGILIDLDMAIWTYRPSNEMSPDKRTVLMNPDAHWFRYSKGALIYQSIAVLMSQSDDCKAAPAQDCFDDLEAFFYVLLHIMAMFQGPGKLVKKPPPLLQDFMSTDARSVWNSKSSFFARPSKNGLYNKSFWGKPCVNLFEGYKLLLEEMTKTKDNIEAKADPEEYTETTILEKVEAQAVLLETMSGGAEMYYEKIDKLFCEAIAELDCEEIEAHVMRLNPQPSPNDSGLKGGVDKPDGELVIQEATEKKTPQSEDTAVSKDTPDADLASVEARNKQSETHGET</sequence>
<feature type="compositionally biased region" description="Basic residues" evidence="1">
    <location>
        <begin position="151"/>
        <end position="161"/>
    </location>
</feature>
<dbReference type="OrthoDB" id="5584477at2759"/>
<feature type="domain" description="Fungal-type protein kinase" evidence="2">
    <location>
        <begin position="382"/>
        <end position="584"/>
    </location>
</feature>
<protein>
    <recommendedName>
        <fullName evidence="2">Fungal-type protein kinase domain-containing protein</fullName>
    </recommendedName>
</protein>
<accession>A0A8H5CG42</accession>
<dbReference type="AlphaFoldDB" id="A0A8H5CG42"/>
<dbReference type="PANTHER" id="PTHR38248">
    <property type="entry name" value="FUNK1 6"/>
    <property type="match status" value="1"/>
</dbReference>
<keyword evidence="4" id="KW-1185">Reference proteome</keyword>
<feature type="compositionally biased region" description="Basic and acidic residues" evidence="1">
    <location>
        <begin position="913"/>
        <end position="931"/>
    </location>
</feature>
<feature type="domain" description="Fungal-type protein kinase" evidence="2">
    <location>
        <begin position="602"/>
        <end position="748"/>
    </location>
</feature>
<dbReference type="InterPro" id="IPR011009">
    <property type="entry name" value="Kinase-like_dom_sf"/>
</dbReference>
<dbReference type="GO" id="GO:0004672">
    <property type="term" value="F:protein kinase activity"/>
    <property type="evidence" value="ECO:0007669"/>
    <property type="project" value="InterPro"/>
</dbReference>
<feature type="compositionally biased region" description="Low complexity" evidence="1">
    <location>
        <begin position="50"/>
        <end position="65"/>
    </location>
</feature>
<reference evidence="3 4" key="1">
    <citation type="journal article" date="2020" name="ISME J.">
        <title>Uncovering the hidden diversity of litter-decomposition mechanisms in mushroom-forming fungi.</title>
        <authorList>
            <person name="Floudas D."/>
            <person name="Bentzer J."/>
            <person name="Ahren D."/>
            <person name="Johansson T."/>
            <person name="Persson P."/>
            <person name="Tunlid A."/>
        </authorList>
    </citation>
    <scope>NUCLEOTIDE SEQUENCE [LARGE SCALE GENOMIC DNA]</scope>
    <source>
        <strain evidence="3 4">CBS 175.51</strain>
    </source>
</reference>
<feature type="compositionally biased region" description="Basic and acidic residues" evidence="1">
    <location>
        <begin position="940"/>
        <end position="951"/>
    </location>
</feature>
<dbReference type="PANTHER" id="PTHR38248:SF2">
    <property type="entry name" value="FUNK1 11"/>
    <property type="match status" value="1"/>
</dbReference>
<feature type="compositionally biased region" description="Polar residues" evidence="1">
    <location>
        <begin position="66"/>
        <end position="91"/>
    </location>
</feature>
<name>A0A8H5CG42_9AGAR</name>
<organism evidence="3 4">
    <name type="scientific">Ephemerocybe angulata</name>
    <dbReference type="NCBI Taxonomy" id="980116"/>
    <lineage>
        <taxon>Eukaryota</taxon>
        <taxon>Fungi</taxon>
        <taxon>Dikarya</taxon>
        <taxon>Basidiomycota</taxon>
        <taxon>Agaricomycotina</taxon>
        <taxon>Agaricomycetes</taxon>
        <taxon>Agaricomycetidae</taxon>
        <taxon>Agaricales</taxon>
        <taxon>Agaricineae</taxon>
        <taxon>Psathyrellaceae</taxon>
        <taxon>Ephemerocybe</taxon>
    </lineage>
</organism>
<evidence type="ECO:0000256" key="1">
    <source>
        <dbReference type="SAM" id="MobiDB-lite"/>
    </source>
</evidence>
<dbReference type="PROSITE" id="PS00109">
    <property type="entry name" value="PROTEIN_KINASE_TYR"/>
    <property type="match status" value="1"/>
</dbReference>
<proteinExistence type="predicted"/>
<comment type="caution">
    <text evidence="3">The sequence shown here is derived from an EMBL/GenBank/DDBJ whole genome shotgun (WGS) entry which is preliminary data.</text>
</comment>
<dbReference type="InterPro" id="IPR040976">
    <property type="entry name" value="Pkinase_fungal"/>
</dbReference>
<evidence type="ECO:0000313" key="4">
    <source>
        <dbReference type="Proteomes" id="UP000541558"/>
    </source>
</evidence>
<feature type="region of interest" description="Disordered" evidence="1">
    <location>
        <begin position="886"/>
        <end position="951"/>
    </location>
</feature>
<dbReference type="Pfam" id="PF17667">
    <property type="entry name" value="Pkinase_fungal"/>
    <property type="match status" value="2"/>
</dbReference>
<feature type="compositionally biased region" description="Polar residues" evidence="1">
    <location>
        <begin position="98"/>
        <end position="120"/>
    </location>
</feature>
<dbReference type="Gene3D" id="1.10.510.10">
    <property type="entry name" value="Transferase(Phosphotransferase) domain 1"/>
    <property type="match status" value="1"/>
</dbReference>
<gene>
    <name evidence="3" type="ORF">D9611_006007</name>
</gene>
<feature type="region of interest" description="Disordered" evidence="1">
    <location>
        <begin position="1"/>
        <end position="187"/>
    </location>
</feature>
<dbReference type="InterPro" id="IPR008266">
    <property type="entry name" value="Tyr_kinase_AS"/>
</dbReference>
<dbReference type="EMBL" id="JAACJK010000002">
    <property type="protein sequence ID" value="KAF5341121.1"/>
    <property type="molecule type" value="Genomic_DNA"/>
</dbReference>
<evidence type="ECO:0000259" key="2">
    <source>
        <dbReference type="Pfam" id="PF17667"/>
    </source>
</evidence>
<feature type="compositionally biased region" description="Basic and acidic residues" evidence="1">
    <location>
        <begin position="121"/>
        <end position="132"/>
    </location>
</feature>
<dbReference type="SUPFAM" id="SSF56112">
    <property type="entry name" value="Protein kinase-like (PK-like)"/>
    <property type="match status" value="1"/>
</dbReference>
<dbReference type="Proteomes" id="UP000541558">
    <property type="component" value="Unassembled WGS sequence"/>
</dbReference>